<dbReference type="InterPro" id="IPR007111">
    <property type="entry name" value="NACHT_NTPase"/>
</dbReference>
<dbReference type="InterPro" id="IPR027417">
    <property type="entry name" value="P-loop_NTPase"/>
</dbReference>
<keyword evidence="4" id="KW-1185">Reference proteome</keyword>
<organism evidence="3 4">
    <name type="scientific">Salinactinospora qingdaonensis</name>
    <dbReference type="NCBI Taxonomy" id="702744"/>
    <lineage>
        <taxon>Bacteria</taxon>
        <taxon>Bacillati</taxon>
        <taxon>Actinomycetota</taxon>
        <taxon>Actinomycetes</taxon>
        <taxon>Streptosporangiales</taxon>
        <taxon>Nocardiopsidaceae</taxon>
        <taxon>Salinactinospora</taxon>
    </lineage>
</organism>
<dbReference type="EMBL" id="BAABDD010000047">
    <property type="protein sequence ID" value="GAA3765442.1"/>
    <property type="molecule type" value="Genomic_DNA"/>
</dbReference>
<comment type="caution">
    <text evidence="3">The sequence shown here is derived from an EMBL/GenBank/DDBJ whole genome shotgun (WGS) entry which is preliminary data.</text>
</comment>
<keyword evidence="1" id="KW-0812">Transmembrane</keyword>
<feature type="transmembrane region" description="Helical" evidence="1">
    <location>
        <begin position="12"/>
        <end position="35"/>
    </location>
</feature>
<sequence length="728" mass="76860">MASGDGAWWRTVAAVAGLLGLAGSLALVAAVWLLTGDLATTGSAAGLVGLVLAVIPLGLGLWRWLRSSRAEKAPTSTEVSAAADVLAGLALEQWREEARLRSLYDPHPMPVRWRLTERSTLLTDSATTPPEGTVFDAASLVERFRASERRRLVLMGGPGTGKTTLAVQLVLRLLATREAGEPVPVLLSAADWDPDESPRVQDWLALRLDRDYPALRATALGPHATAKLAGRGYLLPVLDGLDELSEHSRAAALTALNHSLGEDSLILTSRTRDFAQAVSQAGHTLTAATVLVPELLTPKTAVAYLRTCLPTSPGPGWERILHEMTAAASPAAAALRQVCATPLGLWLLRAVYVDTGADPAPLLDSHRFPTSAAVDSHLMEHVLPALIATRPHDSGTAEPFRPRRRHDPAQAGRWLGHLAHRLNQPHLSERPRESHDFAWWHLARHVPPAGTGLLCGTVAGLLIGSAIVLALGTDAGLGTSLVFGGGLGTFGMILVVSEFPAWTREPPAVADLRLAGRGHLLLRLAARNVLTLGLVSGALGGVTGTTVLGLMTGGSGGLVTGLAAGLTIGLVVGPLFGLAVGLIKWIETPAPESRANTPTASYRADRRLNLVRITALGLAGASVGAGASGLMAGSLDEVLRAAALGATLGSVLAILFGRHRAWPAYLGTVCRLAWSERTPLRLMSFLDDAHRLGLLRAVGPIYQFRHARLRDHLAAAYERDEPARPHRA</sequence>
<feature type="domain" description="NACHT" evidence="2">
    <location>
        <begin position="150"/>
        <end position="307"/>
    </location>
</feature>
<dbReference type="Pfam" id="PF05729">
    <property type="entry name" value="NACHT"/>
    <property type="match status" value="1"/>
</dbReference>
<reference evidence="4" key="1">
    <citation type="journal article" date="2019" name="Int. J. Syst. Evol. Microbiol.">
        <title>The Global Catalogue of Microorganisms (GCM) 10K type strain sequencing project: providing services to taxonomists for standard genome sequencing and annotation.</title>
        <authorList>
            <consortium name="The Broad Institute Genomics Platform"/>
            <consortium name="The Broad Institute Genome Sequencing Center for Infectious Disease"/>
            <person name="Wu L."/>
            <person name="Ma J."/>
        </authorList>
    </citation>
    <scope>NUCLEOTIDE SEQUENCE [LARGE SCALE GENOMIC DNA]</scope>
    <source>
        <strain evidence="4">JCM 17137</strain>
    </source>
</reference>
<dbReference type="RefSeq" id="WP_344977072.1">
    <property type="nucleotide sequence ID" value="NZ_BAABDD010000047.1"/>
</dbReference>
<evidence type="ECO:0000259" key="2">
    <source>
        <dbReference type="Pfam" id="PF05729"/>
    </source>
</evidence>
<feature type="transmembrane region" description="Helical" evidence="1">
    <location>
        <begin position="610"/>
        <end position="632"/>
    </location>
</feature>
<feature type="transmembrane region" description="Helical" evidence="1">
    <location>
        <begin position="41"/>
        <end position="62"/>
    </location>
</feature>
<dbReference type="Gene3D" id="3.40.50.300">
    <property type="entry name" value="P-loop containing nucleotide triphosphate hydrolases"/>
    <property type="match status" value="1"/>
</dbReference>
<evidence type="ECO:0000313" key="4">
    <source>
        <dbReference type="Proteomes" id="UP001500908"/>
    </source>
</evidence>
<evidence type="ECO:0000313" key="3">
    <source>
        <dbReference type="EMBL" id="GAA3765442.1"/>
    </source>
</evidence>
<accession>A0ABP7GHS1</accession>
<protein>
    <submittedName>
        <fullName evidence="3">NACHT domain-containing protein</fullName>
    </submittedName>
</protein>
<evidence type="ECO:0000256" key="1">
    <source>
        <dbReference type="SAM" id="Phobius"/>
    </source>
</evidence>
<keyword evidence="1" id="KW-1133">Transmembrane helix</keyword>
<gene>
    <name evidence="3" type="ORF">GCM10022402_48370</name>
</gene>
<dbReference type="SUPFAM" id="SSF52540">
    <property type="entry name" value="P-loop containing nucleoside triphosphate hydrolases"/>
    <property type="match status" value="1"/>
</dbReference>
<keyword evidence="1" id="KW-0472">Membrane</keyword>
<feature type="transmembrane region" description="Helical" evidence="1">
    <location>
        <begin position="638"/>
        <end position="656"/>
    </location>
</feature>
<proteinExistence type="predicted"/>
<feature type="transmembrane region" description="Helical" evidence="1">
    <location>
        <begin position="477"/>
        <end position="496"/>
    </location>
</feature>
<feature type="transmembrane region" description="Helical" evidence="1">
    <location>
        <begin position="562"/>
        <end position="586"/>
    </location>
</feature>
<feature type="transmembrane region" description="Helical" evidence="1">
    <location>
        <begin position="529"/>
        <end position="550"/>
    </location>
</feature>
<feature type="transmembrane region" description="Helical" evidence="1">
    <location>
        <begin position="451"/>
        <end position="471"/>
    </location>
</feature>
<dbReference type="Proteomes" id="UP001500908">
    <property type="component" value="Unassembled WGS sequence"/>
</dbReference>
<name>A0ABP7GHS1_9ACTN</name>